<feature type="transmembrane region" description="Helical" evidence="1">
    <location>
        <begin position="54"/>
        <end position="79"/>
    </location>
</feature>
<keyword evidence="1" id="KW-0812">Transmembrane</keyword>
<protein>
    <submittedName>
        <fullName evidence="3">Transposase family protein</fullName>
    </submittedName>
</protein>
<comment type="caution">
    <text evidence="3">The sequence shown here is derived from an EMBL/GenBank/DDBJ whole genome shotgun (WGS) entry which is preliminary data.</text>
</comment>
<keyword evidence="4" id="KW-1185">Reference proteome</keyword>
<feature type="domain" description="H repeat-associated protein N-terminal" evidence="2">
    <location>
        <begin position="41"/>
        <end position="88"/>
    </location>
</feature>
<name>A0A9X2VWJ0_9PSEU</name>
<evidence type="ECO:0000256" key="1">
    <source>
        <dbReference type="SAM" id="Phobius"/>
    </source>
</evidence>
<proteinExistence type="predicted"/>
<dbReference type="Pfam" id="PF13808">
    <property type="entry name" value="DDE_Tnp_1_assoc"/>
    <property type="match status" value="1"/>
</dbReference>
<organism evidence="3 4">
    <name type="scientific">Umezawaea endophytica</name>
    <dbReference type="NCBI Taxonomy" id="1654476"/>
    <lineage>
        <taxon>Bacteria</taxon>
        <taxon>Bacillati</taxon>
        <taxon>Actinomycetota</taxon>
        <taxon>Actinomycetes</taxon>
        <taxon>Pseudonocardiales</taxon>
        <taxon>Pseudonocardiaceae</taxon>
        <taxon>Umezawaea</taxon>
    </lineage>
</organism>
<gene>
    <name evidence="3" type="ORF">NZH93_45565</name>
</gene>
<accession>A0A9X2VWJ0</accession>
<feature type="non-terminal residue" evidence="3">
    <location>
        <position position="1"/>
    </location>
</feature>
<dbReference type="EMBL" id="JANYMP010000041">
    <property type="protein sequence ID" value="MCS7484143.1"/>
    <property type="molecule type" value="Genomic_DNA"/>
</dbReference>
<keyword evidence="1" id="KW-1133">Transmembrane helix</keyword>
<evidence type="ECO:0000313" key="3">
    <source>
        <dbReference type="EMBL" id="MCS7484143.1"/>
    </source>
</evidence>
<keyword evidence="1" id="KW-0472">Membrane</keyword>
<reference evidence="3" key="1">
    <citation type="submission" date="2022-08" db="EMBL/GenBank/DDBJ databases">
        <authorList>
            <person name="Tistechok S."/>
            <person name="Samborskyy M."/>
            <person name="Roman I."/>
        </authorList>
    </citation>
    <scope>NUCLEOTIDE SEQUENCE</scope>
    <source>
        <strain evidence="3">DSM 103496</strain>
    </source>
</reference>
<dbReference type="InterPro" id="IPR032806">
    <property type="entry name" value="YbfD_N"/>
</dbReference>
<evidence type="ECO:0000313" key="4">
    <source>
        <dbReference type="Proteomes" id="UP001141259"/>
    </source>
</evidence>
<evidence type="ECO:0000259" key="2">
    <source>
        <dbReference type="Pfam" id="PF13808"/>
    </source>
</evidence>
<dbReference type="AlphaFoldDB" id="A0A9X2VWJ0"/>
<sequence>LHNFRGPHPPMTSSLITALTVTTSTLTVPATDGEQHGLPHALSKVPDPRDPRGILYPLSALLAVAVCALPAGASSFAAITDWPRDLDDHCACRKCHPRRSRRHGGTR</sequence>
<dbReference type="Proteomes" id="UP001141259">
    <property type="component" value="Unassembled WGS sequence"/>
</dbReference>